<organism evidence="2 3">
    <name type="scientific">Mikania micrantha</name>
    <name type="common">bitter vine</name>
    <dbReference type="NCBI Taxonomy" id="192012"/>
    <lineage>
        <taxon>Eukaryota</taxon>
        <taxon>Viridiplantae</taxon>
        <taxon>Streptophyta</taxon>
        <taxon>Embryophyta</taxon>
        <taxon>Tracheophyta</taxon>
        <taxon>Spermatophyta</taxon>
        <taxon>Magnoliopsida</taxon>
        <taxon>eudicotyledons</taxon>
        <taxon>Gunneridae</taxon>
        <taxon>Pentapetalae</taxon>
        <taxon>asterids</taxon>
        <taxon>campanulids</taxon>
        <taxon>Asterales</taxon>
        <taxon>Asteraceae</taxon>
        <taxon>Asteroideae</taxon>
        <taxon>Heliantheae alliance</taxon>
        <taxon>Eupatorieae</taxon>
        <taxon>Mikania</taxon>
    </lineage>
</organism>
<gene>
    <name evidence="2" type="ORF">E3N88_40186</name>
</gene>
<feature type="domain" description="Integrase catalytic" evidence="1">
    <location>
        <begin position="9"/>
        <end position="122"/>
    </location>
</feature>
<dbReference type="Pfam" id="PF00665">
    <property type="entry name" value="rve"/>
    <property type="match status" value="1"/>
</dbReference>
<dbReference type="Proteomes" id="UP000326396">
    <property type="component" value="Linkage Group LG9"/>
</dbReference>
<dbReference type="GO" id="GO:0003676">
    <property type="term" value="F:nucleic acid binding"/>
    <property type="evidence" value="ECO:0007669"/>
    <property type="project" value="InterPro"/>
</dbReference>
<dbReference type="GO" id="GO:0015074">
    <property type="term" value="P:DNA integration"/>
    <property type="evidence" value="ECO:0007669"/>
    <property type="project" value="InterPro"/>
</dbReference>
<dbReference type="PANTHER" id="PTHR42648:SF27">
    <property type="entry name" value="RNA-DIRECTED DNA POLYMERASE"/>
    <property type="match status" value="1"/>
</dbReference>
<dbReference type="InterPro" id="IPR001584">
    <property type="entry name" value="Integrase_cat-core"/>
</dbReference>
<protein>
    <recommendedName>
        <fullName evidence="1">Integrase catalytic domain-containing protein</fullName>
    </recommendedName>
</protein>
<dbReference type="EMBL" id="SZYD01000019">
    <property type="protein sequence ID" value="KAD2393209.1"/>
    <property type="molecule type" value="Genomic_DNA"/>
</dbReference>
<name>A0A5N6LLZ9_9ASTR</name>
<dbReference type="InterPro" id="IPR036397">
    <property type="entry name" value="RNaseH_sf"/>
</dbReference>
<dbReference type="InterPro" id="IPR039537">
    <property type="entry name" value="Retrotran_Ty1/copia-like"/>
</dbReference>
<evidence type="ECO:0000259" key="1">
    <source>
        <dbReference type="PROSITE" id="PS50994"/>
    </source>
</evidence>
<evidence type="ECO:0000313" key="2">
    <source>
        <dbReference type="EMBL" id="KAD2393209.1"/>
    </source>
</evidence>
<dbReference type="InterPro" id="IPR012337">
    <property type="entry name" value="RNaseH-like_sf"/>
</dbReference>
<reference evidence="2 3" key="1">
    <citation type="submission" date="2019-05" db="EMBL/GenBank/DDBJ databases">
        <title>Mikania micrantha, genome provides insights into the molecular mechanism of rapid growth.</title>
        <authorList>
            <person name="Liu B."/>
        </authorList>
    </citation>
    <scope>NUCLEOTIDE SEQUENCE [LARGE SCALE GENOMIC DNA]</scope>
    <source>
        <strain evidence="2">NLD-2019</strain>
        <tissue evidence="2">Leaf</tissue>
    </source>
</reference>
<dbReference type="InterPro" id="IPR057670">
    <property type="entry name" value="SH3_retrovirus"/>
</dbReference>
<sequence length="245" mass="28792">MFNDLRSWFVMFPNGGRASDLLGLIHTDVCGPFRIMSRSGERYFITFTDDFSRYGYVYLLKHKHEAFEVFKVFQNEVQNQLGKTIKAIRSDRGGEYLSYDFNEHLKKYMVRSMMSRANLPHSFWSYALETAARIVNMVPTKKVDKTPYELWYGRKPNLSYLRVWGCEAYVKRETSNKLDPRGEKVIFVGYPKETKAYYFYHPTDKRVFIARRGIFLEEDFLSKGMDGNNVDLDEIQDSHNAGPEI</sequence>
<dbReference type="PANTHER" id="PTHR42648">
    <property type="entry name" value="TRANSPOSASE, PUTATIVE-RELATED"/>
    <property type="match status" value="1"/>
</dbReference>
<dbReference type="OrthoDB" id="1739418at2759"/>
<accession>A0A5N6LLZ9</accession>
<keyword evidence="3" id="KW-1185">Reference proteome</keyword>
<dbReference type="PROSITE" id="PS50994">
    <property type="entry name" value="INTEGRASE"/>
    <property type="match status" value="1"/>
</dbReference>
<dbReference type="SUPFAM" id="SSF53098">
    <property type="entry name" value="Ribonuclease H-like"/>
    <property type="match status" value="1"/>
</dbReference>
<dbReference type="Pfam" id="PF25597">
    <property type="entry name" value="SH3_retrovirus"/>
    <property type="match status" value="1"/>
</dbReference>
<dbReference type="Gene3D" id="3.30.420.10">
    <property type="entry name" value="Ribonuclease H-like superfamily/Ribonuclease H"/>
    <property type="match status" value="1"/>
</dbReference>
<comment type="caution">
    <text evidence="2">The sequence shown here is derived from an EMBL/GenBank/DDBJ whole genome shotgun (WGS) entry which is preliminary data.</text>
</comment>
<proteinExistence type="predicted"/>
<dbReference type="AlphaFoldDB" id="A0A5N6LLZ9"/>
<evidence type="ECO:0000313" key="3">
    <source>
        <dbReference type="Proteomes" id="UP000326396"/>
    </source>
</evidence>